<evidence type="ECO:0000313" key="10">
    <source>
        <dbReference type="Proteomes" id="UP000217211"/>
    </source>
</evidence>
<dbReference type="InterPro" id="IPR037069">
    <property type="entry name" value="AcylCoA_DH/ox_N_sf"/>
</dbReference>
<keyword evidence="9" id="KW-0614">Plasmid</keyword>
<gene>
    <name evidence="9" type="ORF">SJ05684_b59710</name>
</gene>
<dbReference type="Proteomes" id="UP000217211">
    <property type="component" value="Plasmid pSJ05684b"/>
</dbReference>
<evidence type="ECO:0000259" key="6">
    <source>
        <dbReference type="Pfam" id="PF00441"/>
    </source>
</evidence>
<dbReference type="InterPro" id="IPR009100">
    <property type="entry name" value="AcylCoA_DH/oxidase_NM_dom_sf"/>
</dbReference>
<name>A0A249PLY4_9HYPH</name>
<dbReference type="eggNOG" id="COG1960">
    <property type="taxonomic scope" value="Bacteria"/>
</dbReference>
<dbReference type="RefSeq" id="WP_034855309.1">
    <property type="nucleotide sequence ID" value="NZ_AJQT01000057.1"/>
</dbReference>
<evidence type="ECO:0000256" key="3">
    <source>
        <dbReference type="ARBA" id="ARBA00022630"/>
    </source>
</evidence>
<keyword evidence="10" id="KW-1185">Reference proteome</keyword>
<feature type="domain" description="Acyl-CoA dehydrogenase/oxidase N-terminal" evidence="8">
    <location>
        <begin position="75"/>
        <end position="150"/>
    </location>
</feature>
<evidence type="ECO:0000259" key="8">
    <source>
        <dbReference type="Pfam" id="PF02771"/>
    </source>
</evidence>
<evidence type="ECO:0000313" key="9">
    <source>
        <dbReference type="EMBL" id="ASY66953.1"/>
    </source>
</evidence>
<dbReference type="InterPro" id="IPR046373">
    <property type="entry name" value="Acyl-CoA_Oxase/DH_mid-dom_sf"/>
</dbReference>
<evidence type="ECO:0000256" key="4">
    <source>
        <dbReference type="ARBA" id="ARBA00022827"/>
    </source>
</evidence>
<comment type="similarity">
    <text evidence="2 5">Belongs to the acyl-CoA dehydrogenase family.</text>
</comment>
<feature type="domain" description="Acyl-CoA oxidase/dehydrogenase middle" evidence="7">
    <location>
        <begin position="156"/>
        <end position="256"/>
    </location>
</feature>
<comment type="cofactor">
    <cofactor evidence="1 5">
        <name>FAD</name>
        <dbReference type="ChEBI" id="CHEBI:57692"/>
    </cofactor>
</comment>
<feature type="domain" description="Acyl-CoA dehydrogenase/oxidase C-terminal" evidence="6">
    <location>
        <begin position="266"/>
        <end position="422"/>
    </location>
</feature>
<evidence type="ECO:0000256" key="2">
    <source>
        <dbReference type="ARBA" id="ARBA00009347"/>
    </source>
</evidence>
<dbReference type="Pfam" id="PF02771">
    <property type="entry name" value="Acyl-CoA_dh_N"/>
    <property type="match status" value="1"/>
</dbReference>
<dbReference type="InterPro" id="IPR013786">
    <property type="entry name" value="AcylCoA_DH/ox_N"/>
</dbReference>
<dbReference type="PANTHER" id="PTHR42803">
    <property type="entry name" value="ACYL-COA DEHYDROGENASE"/>
    <property type="match status" value="1"/>
</dbReference>
<dbReference type="SUPFAM" id="SSF56645">
    <property type="entry name" value="Acyl-CoA dehydrogenase NM domain-like"/>
    <property type="match status" value="1"/>
</dbReference>
<protein>
    <submittedName>
        <fullName evidence="9">Acyl-CoA dehydrogenase</fullName>
    </submittedName>
</protein>
<geneLocation type="plasmid" evidence="10">
    <name>psj05684b</name>
</geneLocation>
<dbReference type="InterPro" id="IPR036250">
    <property type="entry name" value="AcylCo_DH-like_C"/>
</dbReference>
<dbReference type="STRING" id="716928.GCA_000261485_03001"/>
<dbReference type="InterPro" id="IPR052166">
    <property type="entry name" value="Diverse_Acyl-CoA_DH"/>
</dbReference>
<keyword evidence="3 5" id="KW-0285">Flavoprotein</keyword>
<organism evidence="9 10">
    <name type="scientific">Sinorhizobium sojae CCBAU 05684</name>
    <dbReference type="NCBI Taxonomy" id="716928"/>
    <lineage>
        <taxon>Bacteria</taxon>
        <taxon>Pseudomonadati</taxon>
        <taxon>Pseudomonadota</taxon>
        <taxon>Alphaproteobacteria</taxon>
        <taxon>Hyphomicrobiales</taxon>
        <taxon>Rhizobiaceae</taxon>
        <taxon>Sinorhizobium/Ensifer group</taxon>
        <taxon>Sinorhizobium</taxon>
    </lineage>
</organism>
<sequence>MISFAAPVEDILFSLRRVADAPSLPNWDDELAEGIVGHFAAFAEGVIAPLDGPGDRQGCRLDSGRVRMPDGFGGAFAQLAEIGWQGLSAPESLGGMGQGPLVAAMVSEIFSGACHSLQMVCNLVPGAISTLLKFGTEAQQSVWIPRLAAGHALSTMCLTESGAGSDLSRIRTRATRQGDGWLIDGEKIFISGGDQDMSEDILHLILARTGTIDDGVKGLSLFLASKSQAGSSIKVTRIEEKLGLHASPTCQMVFDATPAELIGAEGEGLKAMFTVMNHARLDVALQGVAHAARAFAIASAYAAERTQGHRADGSDAVLADHADVRRMLDEQRALALGARAMVHVTLVEQARGGAEALADFLTPVCKVFCTNAGIRAADLGIQILGGCGYLTEYRVSQTWRDARITSIYEGANGIHALATATRGLHAQQGAGADAFDALIGRLSDHPEITVLRETWRDARVLVSAAADPATPAHDFTALTATLFYRAVWARFRAVSDDPDIARLFNRVLSAPLTVALPMKMADGV</sequence>
<dbReference type="InterPro" id="IPR009075">
    <property type="entry name" value="AcylCo_DH/oxidase_C"/>
</dbReference>
<dbReference type="PANTHER" id="PTHR42803:SF1">
    <property type="entry name" value="BROAD-SPECIFICITY LINEAR ACYL-COA DEHYDROGENASE FADE5"/>
    <property type="match status" value="1"/>
</dbReference>
<reference evidence="9 10" key="1">
    <citation type="submission" date="2017-08" db="EMBL/GenBank/DDBJ databases">
        <title>Multipartite genome sequences of Sinorhizobium species nodulating soybeans.</title>
        <authorList>
            <person name="Tian C.F."/>
        </authorList>
    </citation>
    <scope>NUCLEOTIDE SEQUENCE [LARGE SCALE GENOMIC DNA]</scope>
    <source>
        <strain evidence="9 10">CCBAU 05684</strain>
        <plasmid evidence="10">psj05684b</plasmid>
    </source>
</reference>
<dbReference type="Pfam" id="PF00441">
    <property type="entry name" value="Acyl-CoA_dh_1"/>
    <property type="match status" value="1"/>
</dbReference>
<evidence type="ECO:0000259" key="7">
    <source>
        <dbReference type="Pfam" id="PF02770"/>
    </source>
</evidence>
<dbReference type="Gene3D" id="2.40.110.10">
    <property type="entry name" value="Butyryl-CoA Dehydrogenase, subunit A, domain 2"/>
    <property type="match status" value="1"/>
</dbReference>
<dbReference type="Pfam" id="PF02770">
    <property type="entry name" value="Acyl-CoA_dh_M"/>
    <property type="match status" value="1"/>
</dbReference>
<keyword evidence="4 5" id="KW-0274">FAD</keyword>
<dbReference type="GO" id="GO:0016627">
    <property type="term" value="F:oxidoreductase activity, acting on the CH-CH group of donors"/>
    <property type="evidence" value="ECO:0007669"/>
    <property type="project" value="InterPro"/>
</dbReference>
<dbReference type="SUPFAM" id="SSF47203">
    <property type="entry name" value="Acyl-CoA dehydrogenase C-terminal domain-like"/>
    <property type="match status" value="1"/>
</dbReference>
<proteinExistence type="inferred from homology"/>
<dbReference type="KEGG" id="esj:SJ05684_b59710"/>
<accession>A0A249PLY4</accession>
<dbReference type="Gene3D" id="1.20.140.10">
    <property type="entry name" value="Butyryl-CoA Dehydrogenase, subunit A, domain 3"/>
    <property type="match status" value="1"/>
</dbReference>
<dbReference type="OrthoDB" id="7801364at2"/>
<dbReference type="EMBL" id="CP023068">
    <property type="protein sequence ID" value="ASY66953.1"/>
    <property type="molecule type" value="Genomic_DNA"/>
</dbReference>
<dbReference type="AlphaFoldDB" id="A0A249PLY4"/>
<evidence type="ECO:0000256" key="1">
    <source>
        <dbReference type="ARBA" id="ARBA00001974"/>
    </source>
</evidence>
<keyword evidence="5" id="KW-0560">Oxidoreductase</keyword>
<dbReference type="Gene3D" id="1.10.540.10">
    <property type="entry name" value="Acyl-CoA dehydrogenase/oxidase, N-terminal domain"/>
    <property type="match status" value="1"/>
</dbReference>
<dbReference type="GO" id="GO:0050660">
    <property type="term" value="F:flavin adenine dinucleotide binding"/>
    <property type="evidence" value="ECO:0007669"/>
    <property type="project" value="InterPro"/>
</dbReference>
<evidence type="ECO:0000256" key="5">
    <source>
        <dbReference type="RuleBase" id="RU362125"/>
    </source>
</evidence>
<dbReference type="InterPro" id="IPR006091">
    <property type="entry name" value="Acyl-CoA_Oxase/DH_mid-dom"/>
</dbReference>